<dbReference type="EMBL" id="QRYC01000023">
    <property type="protein sequence ID" value="RGU54975.1"/>
    <property type="molecule type" value="Genomic_DNA"/>
</dbReference>
<dbReference type="RefSeq" id="WP_118160622.1">
    <property type="nucleotide sequence ID" value="NZ_QRYC01000023.1"/>
</dbReference>
<dbReference type="PROSITE" id="PS51257">
    <property type="entry name" value="PROKAR_LIPOPROTEIN"/>
    <property type="match status" value="1"/>
</dbReference>
<evidence type="ECO:0000313" key="2">
    <source>
        <dbReference type="EMBL" id="RGU54975.1"/>
    </source>
</evidence>
<organism evidence="2 3">
    <name type="scientific">Odoribacter splanchnicus</name>
    <dbReference type="NCBI Taxonomy" id="28118"/>
    <lineage>
        <taxon>Bacteria</taxon>
        <taxon>Pseudomonadati</taxon>
        <taxon>Bacteroidota</taxon>
        <taxon>Bacteroidia</taxon>
        <taxon>Bacteroidales</taxon>
        <taxon>Odoribacteraceae</taxon>
        <taxon>Odoribacter</taxon>
    </lineage>
</organism>
<reference evidence="2 3" key="1">
    <citation type="submission" date="2018-08" db="EMBL/GenBank/DDBJ databases">
        <title>A genome reference for cultivated species of the human gut microbiota.</title>
        <authorList>
            <person name="Zou Y."/>
            <person name="Xue W."/>
            <person name="Luo G."/>
        </authorList>
    </citation>
    <scope>NUCLEOTIDE SEQUENCE [LARGE SCALE GENOMIC DNA]</scope>
    <source>
        <strain evidence="2 3">AF16-14</strain>
    </source>
</reference>
<protein>
    <submittedName>
        <fullName evidence="2">DUF4843 domain-containing protein</fullName>
    </submittedName>
</protein>
<proteinExistence type="predicted"/>
<evidence type="ECO:0000256" key="1">
    <source>
        <dbReference type="SAM" id="MobiDB-lite"/>
    </source>
</evidence>
<feature type="region of interest" description="Disordered" evidence="1">
    <location>
        <begin position="201"/>
        <end position="221"/>
    </location>
</feature>
<gene>
    <name evidence="2" type="ORF">DWW57_14195</name>
</gene>
<evidence type="ECO:0000313" key="3">
    <source>
        <dbReference type="Proteomes" id="UP000284243"/>
    </source>
</evidence>
<name>A0A412TMG8_9BACT</name>
<dbReference type="Proteomes" id="UP000284243">
    <property type="component" value="Unassembled WGS sequence"/>
</dbReference>
<accession>A0A412TMG8</accession>
<sequence length="221" mass="25424">MKRLIYGMMVVLITAISCEKNDIEGYNEDPRLEFFNTKAECVFDDRDYMNEVTERALEVKVRCLGYALEKPLNFCLKTVEQMEGVVFIPSYEFPAGAETFTAQLVVPRPPRVGAQLNTKLTFDIENAEHEFGEGRVENSDCEVTIAYTIRPSDWDEGLWGIYSNNKYMFMMDNLGKIYAETEQTKEVRNDISAKYEAYKKAGNPPLMDDENPQNEIVFPKD</sequence>
<comment type="caution">
    <text evidence="2">The sequence shown here is derived from an EMBL/GenBank/DDBJ whole genome shotgun (WGS) entry which is preliminary data.</text>
</comment>
<dbReference type="AlphaFoldDB" id="A0A412TMG8"/>